<sequence>MKVFVIKLQGEISIRNFSTVIRLKKRGIVRETHSIPRLEKVE</sequence>
<dbReference type="RefSeq" id="WP_260445646.1">
    <property type="nucleotide sequence ID" value="NZ_CP147403.1"/>
</dbReference>
<gene>
    <name evidence="1" type="ORF">WCV66_10380</name>
</gene>
<evidence type="ECO:0000313" key="1">
    <source>
        <dbReference type="EMBL" id="WXB90551.1"/>
    </source>
</evidence>
<keyword evidence="2" id="KW-1185">Reference proteome</keyword>
<dbReference type="EMBL" id="CP147403">
    <property type="protein sequence ID" value="WXB90551.1"/>
    <property type="molecule type" value="Genomic_DNA"/>
</dbReference>
<evidence type="ECO:0000313" key="2">
    <source>
        <dbReference type="Proteomes" id="UP001368328"/>
    </source>
</evidence>
<dbReference type="Proteomes" id="UP001368328">
    <property type="component" value="Chromosome"/>
</dbReference>
<proteinExistence type="predicted"/>
<organism evidence="1 2">
    <name type="scientific">Metabacillus rhizosphaerae</name>
    <dbReference type="NCBI Taxonomy" id="3117747"/>
    <lineage>
        <taxon>Bacteria</taxon>
        <taxon>Bacillati</taxon>
        <taxon>Bacillota</taxon>
        <taxon>Bacilli</taxon>
        <taxon>Bacillales</taxon>
        <taxon>Bacillaceae</taxon>
        <taxon>Metabacillus</taxon>
    </lineage>
</organism>
<protein>
    <submittedName>
        <fullName evidence="1">Uncharacterized protein</fullName>
    </submittedName>
</protein>
<accession>A0ABZ2MYN5</accession>
<name>A0ABZ2MYN5_9BACI</name>
<reference evidence="1 2" key="1">
    <citation type="submission" date="2024-02" db="EMBL/GenBank/DDBJ databases">
        <title>Seven novel Bacillus-like species.</title>
        <authorList>
            <person name="Liu G."/>
        </authorList>
    </citation>
    <scope>NUCLEOTIDE SEQUENCE [LARGE SCALE GENOMIC DNA]</scope>
    <source>
        <strain evidence="1 2">FJAT-53654</strain>
    </source>
</reference>